<sequence>MRHFDAWVVRDPYSIWHYYTTGQRWKDTVRDLIHDRQICAPSNPNPQSTPIDLYPPSSPPSPPSSTASSPTTTPQTSPLLTRLPPRNPRYNLVLRLRLGHPAPRNHQKQSPPRPLHRLIIITFFSNKPPHLLPNNPGSLASRPLTLNFNFNLNLEFDFSQHNLPNNPPLPTHPPHPPNHPLILVPLPTTHLPLHLHRNPHNPLQSLHLRRRRPLHLHRIHPIPSAARSTLNNPPHHPMDPDLDAPLRRRPQTLHLRTYPQRRPVAPILGPRRLAARPARGPA</sequence>
<name>A0A1S9RF87_PENBI</name>
<evidence type="ECO:0000256" key="1">
    <source>
        <dbReference type="SAM" id="MobiDB-lite"/>
    </source>
</evidence>
<feature type="region of interest" description="Disordered" evidence="1">
    <location>
        <begin position="223"/>
        <end position="244"/>
    </location>
</feature>
<dbReference type="EMBL" id="LJBN01000186">
    <property type="protein sequence ID" value="OOQ84021.1"/>
    <property type="molecule type" value="Genomic_DNA"/>
</dbReference>
<feature type="compositionally biased region" description="Polar residues" evidence="1">
    <location>
        <begin position="40"/>
        <end position="50"/>
    </location>
</feature>
<protein>
    <submittedName>
        <fullName evidence="2">Uncharacterized protein</fullName>
    </submittedName>
</protein>
<gene>
    <name evidence="2" type="ORF">PEBR_31917</name>
</gene>
<accession>A0A1S9RF87</accession>
<feature type="compositionally biased region" description="Low complexity" evidence="1">
    <location>
        <begin position="64"/>
        <end position="86"/>
    </location>
</feature>
<evidence type="ECO:0000313" key="3">
    <source>
        <dbReference type="Proteomes" id="UP000190744"/>
    </source>
</evidence>
<dbReference type="Proteomes" id="UP000190744">
    <property type="component" value="Unassembled WGS sequence"/>
</dbReference>
<feature type="region of interest" description="Disordered" evidence="1">
    <location>
        <begin position="38"/>
        <end position="86"/>
    </location>
</feature>
<reference evidence="3" key="1">
    <citation type="submission" date="2015-09" db="EMBL/GenBank/DDBJ databases">
        <authorList>
            <person name="Fill T.P."/>
            <person name="Baretta J.F."/>
            <person name="de Almeida L.G."/>
            <person name="Rocha M."/>
            <person name="de Souza D.H."/>
            <person name="Malavazi I."/>
            <person name="Cerdeira L.T."/>
            <person name="Hong H."/>
            <person name="Samborskyy M."/>
            <person name="de Vasconcelos A.T."/>
            <person name="Leadlay P."/>
            <person name="Rodrigues-Filho E."/>
        </authorList>
    </citation>
    <scope>NUCLEOTIDE SEQUENCE [LARGE SCALE GENOMIC DNA]</scope>
    <source>
        <strain evidence="3">LaBioMMi 136</strain>
    </source>
</reference>
<evidence type="ECO:0000313" key="2">
    <source>
        <dbReference type="EMBL" id="OOQ84021.1"/>
    </source>
</evidence>
<organism evidence="2 3">
    <name type="scientific">Penicillium brasilianum</name>
    <dbReference type="NCBI Taxonomy" id="104259"/>
    <lineage>
        <taxon>Eukaryota</taxon>
        <taxon>Fungi</taxon>
        <taxon>Dikarya</taxon>
        <taxon>Ascomycota</taxon>
        <taxon>Pezizomycotina</taxon>
        <taxon>Eurotiomycetes</taxon>
        <taxon>Eurotiomycetidae</taxon>
        <taxon>Eurotiales</taxon>
        <taxon>Aspergillaceae</taxon>
        <taxon>Penicillium</taxon>
    </lineage>
</organism>
<proteinExistence type="predicted"/>
<comment type="caution">
    <text evidence="2">The sequence shown here is derived from an EMBL/GenBank/DDBJ whole genome shotgun (WGS) entry which is preliminary data.</text>
</comment>
<dbReference type="AlphaFoldDB" id="A0A1S9RF87"/>